<evidence type="ECO:0000313" key="4">
    <source>
        <dbReference type="Proteomes" id="UP001165583"/>
    </source>
</evidence>
<dbReference type="SMART" id="SM00867">
    <property type="entry name" value="YceI"/>
    <property type="match status" value="1"/>
</dbReference>
<keyword evidence="4" id="KW-1185">Reference proteome</keyword>
<feature type="chain" id="PRO_5046074641" evidence="1">
    <location>
        <begin position="25"/>
        <end position="202"/>
    </location>
</feature>
<evidence type="ECO:0000256" key="1">
    <source>
        <dbReference type="SAM" id="SignalP"/>
    </source>
</evidence>
<evidence type="ECO:0000313" key="3">
    <source>
        <dbReference type="EMBL" id="MCT2398837.1"/>
    </source>
</evidence>
<organism evidence="3 4">
    <name type="scientific">Novosphingobium mangrovi</name>
    <name type="common">ex Huang et al. 2023</name>
    <dbReference type="NCBI Taxonomy" id="2976432"/>
    <lineage>
        <taxon>Bacteria</taxon>
        <taxon>Pseudomonadati</taxon>
        <taxon>Pseudomonadota</taxon>
        <taxon>Alphaproteobacteria</taxon>
        <taxon>Sphingomonadales</taxon>
        <taxon>Sphingomonadaceae</taxon>
        <taxon>Novosphingobium</taxon>
    </lineage>
</organism>
<comment type="caution">
    <text evidence="3">The sequence shown here is derived from an EMBL/GenBank/DDBJ whole genome shotgun (WGS) entry which is preliminary data.</text>
</comment>
<dbReference type="EMBL" id="JANZXA010000002">
    <property type="protein sequence ID" value="MCT2398837.1"/>
    <property type="molecule type" value="Genomic_DNA"/>
</dbReference>
<feature type="domain" description="Lipid/polyisoprenoid-binding YceI-like" evidence="2">
    <location>
        <begin position="33"/>
        <end position="200"/>
    </location>
</feature>
<dbReference type="PANTHER" id="PTHR34406:SF1">
    <property type="entry name" value="PROTEIN YCEI"/>
    <property type="match status" value="1"/>
</dbReference>
<dbReference type="Pfam" id="PF04264">
    <property type="entry name" value="YceI"/>
    <property type="match status" value="1"/>
</dbReference>
<dbReference type="RefSeq" id="WP_260044362.1">
    <property type="nucleotide sequence ID" value="NZ_JANZXA010000002.1"/>
</dbReference>
<dbReference type="Proteomes" id="UP001165583">
    <property type="component" value="Unassembled WGS sequence"/>
</dbReference>
<evidence type="ECO:0000259" key="2">
    <source>
        <dbReference type="SMART" id="SM00867"/>
    </source>
</evidence>
<feature type="signal peptide" evidence="1">
    <location>
        <begin position="1"/>
        <end position="24"/>
    </location>
</feature>
<accession>A0ABT2I204</accession>
<dbReference type="PANTHER" id="PTHR34406">
    <property type="entry name" value="PROTEIN YCEI"/>
    <property type="match status" value="1"/>
</dbReference>
<dbReference type="InterPro" id="IPR007372">
    <property type="entry name" value="Lipid/polyisoprenoid-bd_YceI"/>
</dbReference>
<dbReference type="Gene3D" id="2.40.128.110">
    <property type="entry name" value="Lipid/polyisoprenoid-binding, YceI-like"/>
    <property type="match status" value="1"/>
</dbReference>
<gene>
    <name evidence="3" type="ORF">NZK81_04710</name>
</gene>
<dbReference type="SUPFAM" id="SSF101874">
    <property type="entry name" value="YceI-like"/>
    <property type="match status" value="1"/>
</dbReference>
<sequence length="202" mass="21952">MLGRPLIVRSALPFVLLAAIAVPAGSSTGTVWHYQLDPASSAVSARVAFMGIASKTARFPAMVGSVTLAPQPDSQEPRSITFDVTLDARALRASDNVTLKRLKSADFFDVENHPKVRFTGDTIHMTGKRTAEVSGQLTARGVTRAEVMHVTFGSDPLASRGATPIELEGRMRIDRRDYGMTAWSLVVGKKVDITIRTRMMPR</sequence>
<keyword evidence="1" id="KW-0732">Signal</keyword>
<name>A0ABT2I204_9SPHN</name>
<proteinExistence type="predicted"/>
<protein>
    <submittedName>
        <fullName evidence="3">YceI family protein</fullName>
    </submittedName>
</protein>
<reference evidence="3" key="1">
    <citation type="submission" date="2022-09" db="EMBL/GenBank/DDBJ databases">
        <title>Novosphingobium sp. Nov., a polycyclic aromatic hydrocarbon-degrading bacterium isolated form mangrove sediments in HongKong.</title>
        <authorList>
            <person name="Hu Z."/>
        </authorList>
    </citation>
    <scope>NUCLEOTIDE SEQUENCE</scope>
    <source>
        <strain evidence="3">HK4-1</strain>
    </source>
</reference>
<dbReference type="InterPro" id="IPR036761">
    <property type="entry name" value="TTHA0802/YceI-like_sf"/>
</dbReference>